<keyword evidence="4" id="KW-1185">Reference proteome</keyword>
<reference evidence="3" key="1">
    <citation type="submission" date="2022-08" db="UniProtKB">
        <authorList>
            <consortium name="EnsemblMetazoa"/>
        </authorList>
    </citation>
    <scope>IDENTIFICATION</scope>
    <source>
        <strain evidence="3">05x7-T-G4-1.051#20</strain>
    </source>
</reference>
<dbReference type="PROSITE" id="PS51457">
    <property type="entry name" value="BEN"/>
    <property type="match status" value="1"/>
</dbReference>
<name>A0A8W8MQA9_MAGGI</name>
<dbReference type="GO" id="GO:0000792">
    <property type="term" value="C:heterochromatin"/>
    <property type="evidence" value="ECO:0007669"/>
    <property type="project" value="InterPro"/>
</dbReference>
<dbReference type="SMART" id="SM01025">
    <property type="entry name" value="BEN"/>
    <property type="match status" value="1"/>
</dbReference>
<dbReference type="Proteomes" id="UP000005408">
    <property type="component" value="Unassembled WGS sequence"/>
</dbReference>
<dbReference type="GO" id="GO:0000122">
    <property type="term" value="P:negative regulation of transcription by RNA polymerase II"/>
    <property type="evidence" value="ECO:0007669"/>
    <property type="project" value="TreeGrafter"/>
</dbReference>
<sequence>MAEAFLEFLPLSPTPESQGNRDTFAPVASYSPALDSNCSAFAPVTCTSNSDIDKGRFSQAEDSILTSLRPLSPTQESQGNCDTFAPVASYSPALDSNCGASAPVTCTSNSDNDKGRFSQAEDSILTTLRRTNPDKMCKVEKRMKEQRKQDVLEQVETPAVAVPTSVPTGPQTPPVAVPTSVPTRPQTPRAFTPAVRFRPHRLSTRDSDSLVCGLLKEVSDLRKSVDIVSKKIDATNRRTTHLETLLTTAIANTNIIIDILRRQSSDNTMKQLNSVMHSQTSAEETPSSTPTAKGIPPEFRIDDSELRVLVRESRNAGNFAVNLTRKLFPELFGEGQLRYEYNWYGGGKLAKKELDPVRKQVVKQYVVYFFPEFQSHEAWRECVVPKINECLRRNDKRLKRKSIVILQLTECHDDVFYFVD</sequence>
<feature type="compositionally biased region" description="Low complexity" evidence="1">
    <location>
        <begin position="278"/>
        <end position="292"/>
    </location>
</feature>
<evidence type="ECO:0000256" key="1">
    <source>
        <dbReference type="SAM" id="MobiDB-lite"/>
    </source>
</evidence>
<feature type="region of interest" description="Disordered" evidence="1">
    <location>
        <begin position="162"/>
        <end position="189"/>
    </location>
</feature>
<dbReference type="Pfam" id="PF10523">
    <property type="entry name" value="BEN"/>
    <property type="match status" value="1"/>
</dbReference>
<proteinExistence type="predicted"/>
<dbReference type="GO" id="GO:0000182">
    <property type="term" value="F:rDNA binding"/>
    <property type="evidence" value="ECO:0007669"/>
    <property type="project" value="TreeGrafter"/>
</dbReference>
<dbReference type="InterPro" id="IPR033583">
    <property type="entry name" value="BEND3"/>
</dbReference>
<dbReference type="AlphaFoldDB" id="A0A8W8MQA9"/>
<organism evidence="3 4">
    <name type="scientific">Magallana gigas</name>
    <name type="common">Pacific oyster</name>
    <name type="synonym">Crassostrea gigas</name>
    <dbReference type="NCBI Taxonomy" id="29159"/>
    <lineage>
        <taxon>Eukaryota</taxon>
        <taxon>Metazoa</taxon>
        <taxon>Spiralia</taxon>
        <taxon>Lophotrochozoa</taxon>
        <taxon>Mollusca</taxon>
        <taxon>Bivalvia</taxon>
        <taxon>Autobranchia</taxon>
        <taxon>Pteriomorphia</taxon>
        <taxon>Ostreida</taxon>
        <taxon>Ostreoidea</taxon>
        <taxon>Ostreidae</taxon>
        <taxon>Magallana</taxon>
    </lineage>
</organism>
<protein>
    <recommendedName>
        <fullName evidence="2">BEN domain-containing protein</fullName>
    </recommendedName>
</protein>
<accession>A0A8W8MQA9</accession>
<evidence type="ECO:0000259" key="2">
    <source>
        <dbReference type="PROSITE" id="PS51457"/>
    </source>
</evidence>
<dbReference type="PANTHER" id="PTHR28665:SF1">
    <property type="entry name" value="BEN DOMAIN-CONTAINING PROTEIN 3"/>
    <property type="match status" value="1"/>
</dbReference>
<dbReference type="PANTHER" id="PTHR28665">
    <property type="entry name" value="BEN DOMAIN-CONTAINING PROTEIN 3"/>
    <property type="match status" value="1"/>
</dbReference>
<feature type="region of interest" description="Disordered" evidence="1">
    <location>
        <begin position="275"/>
        <end position="297"/>
    </location>
</feature>
<dbReference type="GO" id="GO:0000183">
    <property type="term" value="P:rDNA heterochromatin formation"/>
    <property type="evidence" value="ECO:0007669"/>
    <property type="project" value="InterPro"/>
</dbReference>
<evidence type="ECO:0000313" key="4">
    <source>
        <dbReference type="Proteomes" id="UP000005408"/>
    </source>
</evidence>
<evidence type="ECO:0000313" key="3">
    <source>
        <dbReference type="EnsemblMetazoa" id="G33770.2:cds"/>
    </source>
</evidence>
<feature type="domain" description="BEN" evidence="2">
    <location>
        <begin position="296"/>
        <end position="398"/>
    </location>
</feature>
<dbReference type="InterPro" id="IPR018379">
    <property type="entry name" value="BEN_domain"/>
</dbReference>
<dbReference type="EnsemblMetazoa" id="G33770.2">
    <property type="protein sequence ID" value="G33770.2:cds"/>
    <property type="gene ID" value="G33770"/>
</dbReference>